<keyword evidence="7 14" id="KW-0489">Methyltransferase</keyword>
<protein>
    <recommendedName>
        <fullName evidence="4">16S rRNA (cytosine(967)-C(5))-methyltransferase</fullName>
        <ecNumber evidence="4">2.1.1.176</ecNumber>
    </recommendedName>
    <alternativeName>
        <fullName evidence="11">16S rRNA m5C967 methyltransferase</fullName>
    </alternativeName>
    <alternativeName>
        <fullName evidence="12">rRNA (cytosine-C(5)-)-methyltransferase RsmB</fullName>
    </alternativeName>
</protein>
<organism evidence="16 17">
    <name type="scientific">Thiomicrospira aerophila AL3</name>
    <dbReference type="NCBI Taxonomy" id="717772"/>
    <lineage>
        <taxon>Bacteria</taxon>
        <taxon>Pseudomonadati</taxon>
        <taxon>Pseudomonadota</taxon>
        <taxon>Gammaproteobacteria</taxon>
        <taxon>Thiotrichales</taxon>
        <taxon>Piscirickettsiaceae</taxon>
        <taxon>Thiomicrospira</taxon>
    </lineage>
</organism>
<dbReference type="NCBIfam" id="NF011494">
    <property type="entry name" value="PRK14902.1"/>
    <property type="match status" value="1"/>
</dbReference>
<dbReference type="PROSITE" id="PS01153">
    <property type="entry name" value="NOL1_NOP2_SUN"/>
    <property type="match status" value="1"/>
</dbReference>
<dbReference type="EC" id="2.1.1.176" evidence="4"/>
<dbReference type="NCBIfam" id="TIGR00563">
    <property type="entry name" value="rsmB"/>
    <property type="match status" value="1"/>
</dbReference>
<evidence type="ECO:0000256" key="6">
    <source>
        <dbReference type="ARBA" id="ARBA00022552"/>
    </source>
</evidence>
<evidence type="ECO:0000256" key="14">
    <source>
        <dbReference type="PROSITE-ProRule" id="PRU01023"/>
    </source>
</evidence>
<dbReference type="STRING" id="717772.THIAE_09745"/>
<evidence type="ECO:0000256" key="8">
    <source>
        <dbReference type="ARBA" id="ARBA00022679"/>
    </source>
</evidence>
<dbReference type="KEGG" id="tao:THIAE_09745"/>
<dbReference type="InterPro" id="IPR023267">
    <property type="entry name" value="RCMT"/>
</dbReference>
<dbReference type="GO" id="GO:0006355">
    <property type="term" value="P:regulation of DNA-templated transcription"/>
    <property type="evidence" value="ECO:0007669"/>
    <property type="project" value="InterPro"/>
</dbReference>
<gene>
    <name evidence="16" type="ORF">THIAE_09745</name>
</gene>
<dbReference type="InterPro" id="IPR035926">
    <property type="entry name" value="NusB-like_sf"/>
</dbReference>
<keyword evidence="9 14" id="KW-0949">S-adenosyl-L-methionine</keyword>
<dbReference type="Pfam" id="PF22458">
    <property type="entry name" value="RsmF-B_ferredox"/>
    <property type="match status" value="1"/>
</dbReference>
<dbReference type="Gene3D" id="3.40.50.150">
    <property type="entry name" value="Vaccinia Virus protein VP39"/>
    <property type="match status" value="1"/>
</dbReference>
<dbReference type="InterPro" id="IPR049560">
    <property type="entry name" value="MeTrfase_RsmB-F_NOP2_cat"/>
</dbReference>
<dbReference type="GO" id="GO:0008649">
    <property type="term" value="F:rRNA methyltransferase activity"/>
    <property type="evidence" value="ECO:0007669"/>
    <property type="project" value="InterPro"/>
</dbReference>
<dbReference type="InParanoid" id="W0DYC4"/>
<dbReference type="FunFam" id="3.40.50.150:FF:000022">
    <property type="entry name" value="Ribosomal RNA small subunit methyltransferase B"/>
    <property type="match status" value="1"/>
</dbReference>
<dbReference type="InterPro" id="IPR018314">
    <property type="entry name" value="RsmB/NOL1/NOP2-like_CS"/>
</dbReference>
<evidence type="ECO:0000256" key="3">
    <source>
        <dbReference type="ARBA" id="ARBA00007494"/>
    </source>
</evidence>
<dbReference type="InterPro" id="IPR004573">
    <property type="entry name" value="rRNA_ssu_MeTfrase_B"/>
</dbReference>
<keyword evidence="6" id="KW-0698">rRNA processing</keyword>
<dbReference type="Gene3D" id="1.10.940.10">
    <property type="entry name" value="NusB-like"/>
    <property type="match status" value="1"/>
</dbReference>
<evidence type="ECO:0000256" key="4">
    <source>
        <dbReference type="ARBA" id="ARBA00012140"/>
    </source>
</evidence>
<dbReference type="GO" id="GO:0005737">
    <property type="term" value="C:cytoplasm"/>
    <property type="evidence" value="ECO:0007669"/>
    <property type="project" value="UniProtKB-SubCell"/>
</dbReference>
<name>W0DYC4_9GAMM</name>
<dbReference type="Pfam" id="PF01029">
    <property type="entry name" value="NusB"/>
    <property type="match status" value="1"/>
</dbReference>
<feature type="binding site" evidence="14">
    <location>
        <begin position="251"/>
        <end position="257"/>
    </location>
    <ligand>
        <name>S-adenosyl-L-methionine</name>
        <dbReference type="ChEBI" id="CHEBI:59789"/>
    </ligand>
</feature>
<dbReference type="AlphaFoldDB" id="W0DYC4"/>
<comment type="function">
    <text evidence="1">Specifically methylates the cytosine at position 967 (m5C967) of 16S rRNA.</text>
</comment>
<keyword evidence="17" id="KW-1185">Reference proteome</keyword>
<dbReference type="InterPro" id="IPR029063">
    <property type="entry name" value="SAM-dependent_MTases_sf"/>
</dbReference>
<dbReference type="Pfam" id="PF01189">
    <property type="entry name" value="Methyltr_RsmB-F"/>
    <property type="match status" value="1"/>
</dbReference>
<proteinExistence type="inferred from homology"/>
<evidence type="ECO:0000256" key="12">
    <source>
        <dbReference type="ARBA" id="ARBA00031088"/>
    </source>
</evidence>
<evidence type="ECO:0000256" key="2">
    <source>
        <dbReference type="ARBA" id="ARBA00004496"/>
    </source>
</evidence>
<evidence type="ECO:0000313" key="16">
    <source>
        <dbReference type="EMBL" id="AHF01994.1"/>
    </source>
</evidence>
<evidence type="ECO:0000256" key="1">
    <source>
        <dbReference type="ARBA" id="ARBA00002724"/>
    </source>
</evidence>
<dbReference type="EMBL" id="CP007030">
    <property type="protein sequence ID" value="AHF01994.1"/>
    <property type="molecule type" value="Genomic_DNA"/>
</dbReference>
<feature type="binding site" evidence="14">
    <location>
        <position position="301"/>
    </location>
    <ligand>
        <name>S-adenosyl-L-methionine</name>
        <dbReference type="ChEBI" id="CHEBI:59789"/>
    </ligand>
</feature>
<feature type="binding site" evidence="14">
    <location>
        <position position="320"/>
    </location>
    <ligand>
        <name>S-adenosyl-L-methionine</name>
        <dbReference type="ChEBI" id="CHEBI:59789"/>
    </ligand>
</feature>
<reference evidence="16 17" key="1">
    <citation type="submission" date="2013-12" db="EMBL/GenBank/DDBJ databases">
        <authorList>
            <consortium name="DOE Joint Genome Institute"/>
            <person name="Kappler U."/>
            <person name="Huntemann M."/>
            <person name="Han J."/>
            <person name="Chen A."/>
            <person name="Kyrpides N."/>
            <person name="Mavromatis K."/>
            <person name="Markowitz V."/>
            <person name="Palaniappan K."/>
            <person name="Ivanova N."/>
            <person name="Schaumberg A."/>
            <person name="Pati A."/>
            <person name="Liolios K."/>
            <person name="Nordberg H.P."/>
            <person name="Cantor M.N."/>
            <person name="Hua S.X."/>
            <person name="Woyke T."/>
        </authorList>
    </citation>
    <scope>NUCLEOTIDE SEQUENCE [LARGE SCALE GENOMIC DNA]</scope>
    <source>
        <strain evidence="17">AL2</strain>
    </source>
</reference>
<dbReference type="NCBIfam" id="NF008149">
    <property type="entry name" value="PRK10901.1"/>
    <property type="match status" value="1"/>
</dbReference>
<dbReference type="GO" id="GO:0003723">
    <property type="term" value="F:RNA binding"/>
    <property type="evidence" value="ECO:0007669"/>
    <property type="project" value="UniProtKB-UniRule"/>
</dbReference>
<dbReference type="RefSeq" id="WP_006460207.1">
    <property type="nucleotide sequence ID" value="NZ_CP007030.1"/>
</dbReference>
<dbReference type="eggNOG" id="COG0781">
    <property type="taxonomic scope" value="Bacteria"/>
</dbReference>
<feature type="active site" description="Nucleophile" evidence="14">
    <location>
        <position position="373"/>
    </location>
</feature>
<dbReference type="InterPro" id="IPR006027">
    <property type="entry name" value="NusB_RsmB_TIM44"/>
</dbReference>
<dbReference type="PRINTS" id="PR02008">
    <property type="entry name" value="RCMTFAMILY"/>
</dbReference>
<comment type="similarity">
    <text evidence="3 14">Belongs to the class I-like SAM-binding methyltransferase superfamily. RsmB/NOP family.</text>
</comment>
<comment type="subcellular location">
    <subcellularLocation>
        <location evidence="2">Cytoplasm</location>
    </subcellularLocation>
</comment>
<evidence type="ECO:0000313" key="17">
    <source>
        <dbReference type="Proteomes" id="UP000005380"/>
    </source>
</evidence>
<comment type="catalytic activity">
    <reaction evidence="13">
        <text>cytidine(967) in 16S rRNA + S-adenosyl-L-methionine = 5-methylcytidine(967) in 16S rRNA + S-adenosyl-L-homocysteine + H(+)</text>
        <dbReference type="Rhea" id="RHEA:42748"/>
        <dbReference type="Rhea" id="RHEA-COMP:10219"/>
        <dbReference type="Rhea" id="RHEA-COMP:10220"/>
        <dbReference type="ChEBI" id="CHEBI:15378"/>
        <dbReference type="ChEBI" id="CHEBI:57856"/>
        <dbReference type="ChEBI" id="CHEBI:59789"/>
        <dbReference type="ChEBI" id="CHEBI:74483"/>
        <dbReference type="ChEBI" id="CHEBI:82748"/>
        <dbReference type="EC" id="2.1.1.176"/>
    </reaction>
</comment>
<evidence type="ECO:0000259" key="15">
    <source>
        <dbReference type="PROSITE" id="PS51686"/>
    </source>
</evidence>
<evidence type="ECO:0000256" key="11">
    <source>
        <dbReference type="ARBA" id="ARBA00030399"/>
    </source>
</evidence>
<evidence type="ECO:0000256" key="7">
    <source>
        <dbReference type="ARBA" id="ARBA00022603"/>
    </source>
</evidence>
<evidence type="ECO:0000256" key="5">
    <source>
        <dbReference type="ARBA" id="ARBA00022490"/>
    </source>
</evidence>
<evidence type="ECO:0000256" key="10">
    <source>
        <dbReference type="ARBA" id="ARBA00022884"/>
    </source>
</evidence>
<dbReference type="Gene3D" id="3.30.70.1170">
    <property type="entry name" value="Sun protein, domain 3"/>
    <property type="match status" value="1"/>
</dbReference>
<dbReference type="HOGENOM" id="CLU_005316_0_4_6"/>
<dbReference type="FunCoup" id="W0DYC4">
    <property type="interactions" value="488"/>
</dbReference>
<evidence type="ECO:0000256" key="13">
    <source>
        <dbReference type="ARBA" id="ARBA00047283"/>
    </source>
</evidence>
<dbReference type="Proteomes" id="UP000005380">
    <property type="component" value="Chromosome"/>
</dbReference>
<keyword evidence="8 14" id="KW-0808">Transferase</keyword>
<sequence length="433" mass="47628">MSRQLALKALLQVTQHGQSLSHVMPEVLAKIADRRDRAFCQNLVFGCLRWYDRLVAIRAQLLDKPMRAKDEDVNSLILLALYQILYLDTPSHAAVAETLKVAQKLKKPWAKGLLNGLLRRFIREQDALLANLPATATIAHAHPQWLVDELAQAYPNDYLELLAANNNNPLITLRVNRHLCQFDAFHQQLTDAGILAEPHPASADALVLQQHTDITSLPGYTEGWFSVQDIAAQQAAPLLAPIPGERLLDACAAPGGKTTHLLEFARNQLALTALDKDTSRLDRVAENLARLQLHASLKAADAAKLADWWDGQLFDKILLDAPCSATGIIRRHPDIKVHRRPEDIAALLPIQAGLLNQLWTTLKPGGRLLYATCSVLPQENSEQISAFLGAHADAQLIPISLPAGLTSASALGWQILPGQAGMDGFYYALLEKR</sequence>
<dbReference type="PANTHER" id="PTHR22807:SF61">
    <property type="entry name" value="NOL1_NOP2_SUN FAMILY PROTEIN _ ANTITERMINATION NUSB DOMAIN-CONTAINING PROTEIN"/>
    <property type="match status" value="1"/>
</dbReference>
<dbReference type="PROSITE" id="PS51686">
    <property type="entry name" value="SAM_MT_RSMB_NOP"/>
    <property type="match status" value="1"/>
</dbReference>
<dbReference type="PANTHER" id="PTHR22807">
    <property type="entry name" value="NOP2 YEAST -RELATED NOL1/NOP2/FMU SUN DOMAIN-CONTAINING"/>
    <property type="match status" value="1"/>
</dbReference>
<dbReference type="InterPro" id="IPR001678">
    <property type="entry name" value="MeTrfase_RsmB-F_NOP2_dom"/>
</dbReference>
<dbReference type="InterPro" id="IPR054728">
    <property type="entry name" value="RsmB-like_ferredoxin"/>
</dbReference>
<evidence type="ECO:0000256" key="9">
    <source>
        <dbReference type="ARBA" id="ARBA00022691"/>
    </source>
</evidence>
<keyword evidence="5" id="KW-0963">Cytoplasm</keyword>
<feature type="binding site" evidence="14">
    <location>
        <position position="275"/>
    </location>
    <ligand>
        <name>S-adenosyl-L-methionine</name>
        <dbReference type="ChEBI" id="CHEBI:59789"/>
    </ligand>
</feature>
<dbReference type="SUPFAM" id="SSF48013">
    <property type="entry name" value="NusB-like"/>
    <property type="match status" value="1"/>
</dbReference>
<dbReference type="OrthoDB" id="9810297at2"/>
<dbReference type="SUPFAM" id="SSF53335">
    <property type="entry name" value="S-adenosyl-L-methionine-dependent methyltransferases"/>
    <property type="match status" value="1"/>
</dbReference>
<feature type="domain" description="SAM-dependent MTase RsmB/NOP-type" evidence="15">
    <location>
        <begin position="161"/>
        <end position="433"/>
    </location>
</feature>
<dbReference type="eggNOG" id="COG0144">
    <property type="taxonomic scope" value="Bacteria"/>
</dbReference>
<keyword evidence="10 14" id="KW-0694">RNA-binding</keyword>
<accession>W0DYC4</accession>